<dbReference type="AlphaFoldDB" id="A0A818E213"/>
<protein>
    <recommendedName>
        <fullName evidence="2">UBP-type domain-containing protein</fullName>
    </recommendedName>
</protein>
<evidence type="ECO:0000313" key="3">
    <source>
        <dbReference type="EMBL" id="CAF3451320.1"/>
    </source>
</evidence>
<name>A0A818E213_9BILA</name>
<dbReference type="GO" id="GO:0016567">
    <property type="term" value="P:protein ubiquitination"/>
    <property type="evidence" value="ECO:0007669"/>
    <property type="project" value="TreeGrafter"/>
</dbReference>
<dbReference type="GO" id="GO:0005737">
    <property type="term" value="C:cytoplasm"/>
    <property type="evidence" value="ECO:0007669"/>
    <property type="project" value="TreeGrafter"/>
</dbReference>
<comment type="caution">
    <text evidence="3">The sequence shown here is derived from an EMBL/GenBank/DDBJ whole genome shotgun (WGS) entry which is preliminary data.</text>
</comment>
<accession>A0A818E213</accession>
<keyword evidence="1" id="KW-0175">Coiled coil</keyword>
<sequence length="324" mass="38386">MFPTTVTNNTIVGRRCHECDSEENLGICLTCQSVACNHLHHDHLNSHFILTQHVYAWDFKENTVLNLSPGTCFDKHTAYKKNTKLAALPCERFMLHKRKSCTNQEEPNCEFELEQSIVCNKKLQQLEGLVHQTPAPFTTIDEYYMKYVQQQTATEMRLHQEVVQEKNQAEYEFEDEKSMKIQVLEEKNHILEEKIQLLTKEKQETDNDLMKVQEELENQKQQKQEINGLRHNLNKVQKNFVKLQHDYAEEKLMNEQLRQNQNDLISQMKKKDKEIEDLQEQVRDLLIHFSSETELMNLQMADELETSQIVVRPSLNKTRRRNEK</sequence>
<dbReference type="Proteomes" id="UP000663865">
    <property type="component" value="Unassembled WGS sequence"/>
</dbReference>
<dbReference type="GO" id="GO:0061630">
    <property type="term" value="F:ubiquitin protein ligase activity"/>
    <property type="evidence" value="ECO:0007669"/>
    <property type="project" value="TreeGrafter"/>
</dbReference>
<evidence type="ECO:0000256" key="1">
    <source>
        <dbReference type="SAM" id="Coils"/>
    </source>
</evidence>
<evidence type="ECO:0000313" key="4">
    <source>
        <dbReference type="EMBL" id="CAF3735143.1"/>
    </source>
</evidence>
<dbReference type="SMART" id="SM00290">
    <property type="entry name" value="ZnF_UBP"/>
    <property type="match status" value="1"/>
</dbReference>
<evidence type="ECO:0000313" key="5">
    <source>
        <dbReference type="Proteomes" id="UP000663833"/>
    </source>
</evidence>
<dbReference type="GO" id="GO:0008270">
    <property type="term" value="F:zinc ion binding"/>
    <property type="evidence" value="ECO:0007669"/>
    <property type="project" value="InterPro"/>
</dbReference>
<evidence type="ECO:0000259" key="2">
    <source>
        <dbReference type="SMART" id="SM00290"/>
    </source>
</evidence>
<dbReference type="PANTHER" id="PTHR24007">
    <property type="entry name" value="BRCA1-ASSOCIATED PROTEIN"/>
    <property type="match status" value="1"/>
</dbReference>
<dbReference type="InterPro" id="IPR001607">
    <property type="entry name" value="Znf_UBP"/>
</dbReference>
<feature type="domain" description="UBP-type" evidence="2">
    <location>
        <begin position="15"/>
        <end position="64"/>
    </location>
</feature>
<dbReference type="PANTHER" id="PTHR24007:SF7">
    <property type="entry name" value="BRCA1-ASSOCIATED PROTEIN"/>
    <property type="match status" value="1"/>
</dbReference>
<proteinExistence type="predicted"/>
<dbReference type="Pfam" id="PF02148">
    <property type="entry name" value="zf-UBP"/>
    <property type="match status" value="1"/>
</dbReference>
<dbReference type="Proteomes" id="UP000663833">
    <property type="component" value="Unassembled WGS sequence"/>
</dbReference>
<dbReference type="Gene3D" id="3.30.40.10">
    <property type="entry name" value="Zinc/RING finger domain, C3HC4 (zinc finger)"/>
    <property type="match status" value="1"/>
</dbReference>
<dbReference type="EMBL" id="CAJNYD010002902">
    <property type="protein sequence ID" value="CAF3451320.1"/>
    <property type="molecule type" value="Genomic_DNA"/>
</dbReference>
<dbReference type="SUPFAM" id="SSF57850">
    <property type="entry name" value="RING/U-box"/>
    <property type="match status" value="1"/>
</dbReference>
<feature type="coiled-coil region" evidence="1">
    <location>
        <begin position="174"/>
        <end position="288"/>
    </location>
</feature>
<dbReference type="InterPro" id="IPR013083">
    <property type="entry name" value="Znf_RING/FYVE/PHD"/>
</dbReference>
<reference evidence="3" key="1">
    <citation type="submission" date="2021-02" db="EMBL/GenBank/DDBJ databases">
        <authorList>
            <person name="Nowell W R."/>
        </authorList>
    </citation>
    <scope>NUCLEOTIDE SEQUENCE</scope>
</reference>
<gene>
    <name evidence="4" type="ORF">KIK155_LOCUS28806</name>
    <name evidence="3" type="ORF">LUA448_LOCUS21935</name>
</gene>
<organism evidence="3 5">
    <name type="scientific">Rotaria socialis</name>
    <dbReference type="NCBI Taxonomy" id="392032"/>
    <lineage>
        <taxon>Eukaryota</taxon>
        <taxon>Metazoa</taxon>
        <taxon>Spiralia</taxon>
        <taxon>Gnathifera</taxon>
        <taxon>Rotifera</taxon>
        <taxon>Eurotatoria</taxon>
        <taxon>Bdelloidea</taxon>
        <taxon>Philodinida</taxon>
        <taxon>Philodinidae</taxon>
        <taxon>Rotaria</taxon>
    </lineage>
</organism>
<dbReference type="EMBL" id="CAJNYV010005287">
    <property type="protein sequence ID" value="CAF3735143.1"/>
    <property type="molecule type" value="Genomic_DNA"/>
</dbReference>
<dbReference type="GO" id="GO:0007265">
    <property type="term" value="P:Ras protein signal transduction"/>
    <property type="evidence" value="ECO:0007669"/>
    <property type="project" value="TreeGrafter"/>
</dbReference>